<dbReference type="GO" id="GO:0009266">
    <property type="term" value="P:response to temperature stimulus"/>
    <property type="evidence" value="ECO:0007669"/>
    <property type="project" value="UniProtKB-ARBA"/>
</dbReference>
<keyword evidence="5 15" id="KW-0347">Helicase</keyword>
<evidence type="ECO:0000259" key="12">
    <source>
        <dbReference type="PROSITE" id="PS51192"/>
    </source>
</evidence>
<dbReference type="InterPro" id="IPR011545">
    <property type="entry name" value="DEAD/DEAH_box_helicase_dom"/>
</dbReference>
<dbReference type="PROSITE" id="PS51192">
    <property type="entry name" value="HELICASE_ATP_BIND_1"/>
    <property type="match status" value="1"/>
</dbReference>
<dbReference type="EMBL" id="QYUK01000011">
    <property type="protein sequence ID" value="RJF87246.1"/>
    <property type="molecule type" value="Genomic_DNA"/>
</dbReference>
<dbReference type="InterPro" id="IPR027417">
    <property type="entry name" value="P-loop_NTPase"/>
</dbReference>
<dbReference type="AlphaFoldDB" id="A0A418WBB7"/>
<evidence type="ECO:0000256" key="9">
    <source>
        <dbReference type="ARBA" id="ARBA00074363"/>
    </source>
</evidence>
<dbReference type="EC" id="3.6.4.13" evidence="1"/>
<keyword evidence="2" id="KW-0963">Cytoplasm</keyword>
<dbReference type="GO" id="GO:0003724">
    <property type="term" value="F:RNA helicase activity"/>
    <property type="evidence" value="ECO:0007669"/>
    <property type="project" value="UniProtKB-EC"/>
</dbReference>
<evidence type="ECO:0000256" key="5">
    <source>
        <dbReference type="ARBA" id="ARBA00022806"/>
    </source>
</evidence>
<feature type="domain" description="Helicase C-terminal" evidence="13">
    <location>
        <begin position="235"/>
        <end position="379"/>
    </location>
</feature>
<dbReference type="OrthoDB" id="9805696at2"/>
<dbReference type="InterPro" id="IPR044742">
    <property type="entry name" value="DEAD/DEAH_RhlB"/>
</dbReference>
<dbReference type="PROSITE" id="PS51194">
    <property type="entry name" value="HELICASE_CTER"/>
    <property type="match status" value="1"/>
</dbReference>
<dbReference type="InterPro" id="IPR001650">
    <property type="entry name" value="Helicase_C-like"/>
</dbReference>
<evidence type="ECO:0000256" key="6">
    <source>
        <dbReference type="ARBA" id="ARBA00022840"/>
    </source>
</evidence>
<evidence type="ECO:0000256" key="4">
    <source>
        <dbReference type="ARBA" id="ARBA00022801"/>
    </source>
</evidence>
<dbReference type="GO" id="GO:0005829">
    <property type="term" value="C:cytosol"/>
    <property type="evidence" value="ECO:0007669"/>
    <property type="project" value="TreeGrafter"/>
</dbReference>
<dbReference type="RefSeq" id="WP_119777888.1">
    <property type="nucleotide sequence ID" value="NZ_QYUK01000011.1"/>
</dbReference>
<comment type="catalytic activity">
    <reaction evidence="8">
        <text>ATP + H2O = ADP + phosphate + H(+)</text>
        <dbReference type="Rhea" id="RHEA:13065"/>
        <dbReference type="ChEBI" id="CHEBI:15377"/>
        <dbReference type="ChEBI" id="CHEBI:15378"/>
        <dbReference type="ChEBI" id="CHEBI:30616"/>
        <dbReference type="ChEBI" id="CHEBI:43474"/>
        <dbReference type="ChEBI" id="CHEBI:456216"/>
        <dbReference type="EC" id="3.6.4.13"/>
    </reaction>
</comment>
<keyword evidence="6" id="KW-0067">ATP-binding</keyword>
<evidence type="ECO:0000256" key="10">
    <source>
        <dbReference type="PROSITE-ProRule" id="PRU00552"/>
    </source>
</evidence>
<dbReference type="CDD" id="cd18787">
    <property type="entry name" value="SF2_C_DEAD"/>
    <property type="match status" value="1"/>
</dbReference>
<comment type="caution">
    <text evidence="15">The sequence shown here is derived from an EMBL/GenBank/DDBJ whole genome shotgun (WGS) entry which is preliminary data.</text>
</comment>
<dbReference type="FunFam" id="3.40.50.300:FF:000108">
    <property type="entry name" value="ATP-dependent RNA helicase RhlE"/>
    <property type="match status" value="1"/>
</dbReference>
<dbReference type="GO" id="GO:0042255">
    <property type="term" value="P:ribosome assembly"/>
    <property type="evidence" value="ECO:0007669"/>
    <property type="project" value="UniProtKB-ARBA"/>
</dbReference>
<evidence type="ECO:0000259" key="14">
    <source>
        <dbReference type="PROSITE" id="PS51195"/>
    </source>
</evidence>
<evidence type="ECO:0000256" key="2">
    <source>
        <dbReference type="ARBA" id="ARBA00022490"/>
    </source>
</evidence>
<proteinExistence type="inferred from homology"/>
<evidence type="ECO:0000256" key="3">
    <source>
        <dbReference type="ARBA" id="ARBA00022741"/>
    </source>
</evidence>
<dbReference type="InterPro" id="IPR014001">
    <property type="entry name" value="Helicase_ATP-bd"/>
</dbReference>
<evidence type="ECO:0000256" key="1">
    <source>
        <dbReference type="ARBA" id="ARBA00012552"/>
    </source>
</evidence>
<reference evidence="15 16" key="1">
    <citation type="submission" date="2018-09" db="EMBL/GenBank/DDBJ databases">
        <authorList>
            <person name="Zhu H."/>
        </authorList>
    </citation>
    <scope>NUCLEOTIDE SEQUENCE [LARGE SCALE GENOMIC DNA]</scope>
    <source>
        <strain evidence="15 16">K1W22B-8</strain>
    </source>
</reference>
<organism evidence="15 16">
    <name type="scientific">Oleomonas cavernae</name>
    <dbReference type="NCBI Taxonomy" id="2320859"/>
    <lineage>
        <taxon>Bacteria</taxon>
        <taxon>Pseudomonadati</taxon>
        <taxon>Pseudomonadota</taxon>
        <taxon>Alphaproteobacteria</taxon>
        <taxon>Acetobacterales</taxon>
        <taxon>Acetobacteraceae</taxon>
        <taxon>Oleomonas</taxon>
    </lineage>
</organism>
<evidence type="ECO:0000256" key="11">
    <source>
        <dbReference type="SAM" id="MobiDB-lite"/>
    </source>
</evidence>
<dbReference type="SMART" id="SM00490">
    <property type="entry name" value="HELICc"/>
    <property type="match status" value="1"/>
</dbReference>
<dbReference type="PROSITE" id="PS51195">
    <property type="entry name" value="Q_MOTIF"/>
    <property type="match status" value="1"/>
</dbReference>
<comment type="similarity">
    <text evidence="7">Belongs to the DEAD box helicase family.</text>
</comment>
<feature type="compositionally biased region" description="Low complexity" evidence="11">
    <location>
        <begin position="381"/>
        <end position="390"/>
    </location>
</feature>
<keyword evidence="16" id="KW-1185">Reference proteome</keyword>
<dbReference type="SMART" id="SM00487">
    <property type="entry name" value="DEXDc"/>
    <property type="match status" value="1"/>
</dbReference>
<protein>
    <recommendedName>
        <fullName evidence="9">DEAD-box ATP-dependent RNA helicase RhpA</fullName>
        <ecNumber evidence="1">3.6.4.13</ecNumber>
    </recommendedName>
</protein>
<evidence type="ECO:0000313" key="15">
    <source>
        <dbReference type="EMBL" id="RJF87246.1"/>
    </source>
</evidence>
<dbReference type="InterPro" id="IPR014014">
    <property type="entry name" value="RNA_helicase_DEAD_Q_motif"/>
</dbReference>
<evidence type="ECO:0000313" key="16">
    <source>
        <dbReference type="Proteomes" id="UP000284605"/>
    </source>
</evidence>
<feature type="compositionally biased region" description="Low complexity" evidence="11">
    <location>
        <begin position="405"/>
        <end position="414"/>
    </location>
</feature>
<dbReference type="Pfam" id="PF00271">
    <property type="entry name" value="Helicase_C"/>
    <property type="match status" value="1"/>
</dbReference>
<evidence type="ECO:0000256" key="7">
    <source>
        <dbReference type="ARBA" id="ARBA00038437"/>
    </source>
</evidence>
<accession>A0A418WBB7</accession>
<dbReference type="GO" id="GO:0016787">
    <property type="term" value="F:hydrolase activity"/>
    <property type="evidence" value="ECO:0007669"/>
    <property type="project" value="UniProtKB-KW"/>
</dbReference>
<name>A0A418WBB7_9PROT</name>
<dbReference type="PANTHER" id="PTHR47959:SF13">
    <property type="entry name" value="ATP-DEPENDENT RNA HELICASE RHLE"/>
    <property type="match status" value="1"/>
</dbReference>
<feature type="domain" description="DEAD-box RNA helicase Q" evidence="14">
    <location>
        <begin position="2"/>
        <end position="30"/>
    </location>
</feature>
<dbReference type="SUPFAM" id="SSF52540">
    <property type="entry name" value="P-loop containing nucleoside triphosphate hydrolases"/>
    <property type="match status" value="1"/>
</dbReference>
<dbReference type="Gene3D" id="3.40.50.300">
    <property type="entry name" value="P-loop containing nucleotide triphosphate hydrolases"/>
    <property type="match status" value="2"/>
</dbReference>
<evidence type="ECO:0000256" key="8">
    <source>
        <dbReference type="ARBA" id="ARBA00047984"/>
    </source>
</evidence>
<feature type="domain" description="Helicase ATP-binding" evidence="12">
    <location>
        <begin position="33"/>
        <end position="208"/>
    </location>
</feature>
<dbReference type="Pfam" id="PF00270">
    <property type="entry name" value="DEAD"/>
    <property type="match status" value="1"/>
</dbReference>
<feature type="short sequence motif" description="Q motif" evidence="10">
    <location>
        <begin position="2"/>
        <end position="30"/>
    </location>
</feature>
<feature type="region of interest" description="Disordered" evidence="11">
    <location>
        <begin position="381"/>
        <end position="434"/>
    </location>
</feature>
<sequence>MTQFTDLGLAEPILRALKDEGYDTPTPIQARAIPSLLEGRDILGIAQTGTGKTAAFALPILNRLISGGTKAPPKAARVLIMAPTRELAAQIGDSFRTYGRHAKITVAVVVGGVSHSGQIRALSRGVDVLVATPGRLLDHVEGGTARLDHCEVVVLDEADHMLDLGFVLPIRKILSKVPSRRQSLFFSATMPREIATLAGEMLRDPVQVEVTPVATTAERVAQQVYLIEAGGKRSLLIELLGKPEAKRALVFTRTKRGADRVCEYLEAAGIPAAAIHGNKSQGQRERALDGFKSGRCRVLVATDIAARGIDVDGITHVVNFELPNVPESYVHRIGRTARAGATGIAISFCDREEQAYLRDIEKVTRQKLPVIDRRVNPNAAAEYAAPASRPARPHGHGGRPQQNHGSGRPQQNNRGGQGRPSGRAQGGDRRQARG</sequence>
<dbReference type="PANTHER" id="PTHR47959">
    <property type="entry name" value="ATP-DEPENDENT RNA HELICASE RHLE-RELATED"/>
    <property type="match status" value="1"/>
</dbReference>
<dbReference type="Proteomes" id="UP000284605">
    <property type="component" value="Unassembled WGS sequence"/>
</dbReference>
<dbReference type="CDD" id="cd00268">
    <property type="entry name" value="DEADc"/>
    <property type="match status" value="1"/>
</dbReference>
<evidence type="ECO:0000259" key="13">
    <source>
        <dbReference type="PROSITE" id="PS51194"/>
    </source>
</evidence>
<dbReference type="GO" id="GO:0003676">
    <property type="term" value="F:nucleic acid binding"/>
    <property type="evidence" value="ECO:0007669"/>
    <property type="project" value="InterPro"/>
</dbReference>
<dbReference type="InterPro" id="IPR050079">
    <property type="entry name" value="DEAD_box_RNA_helicase"/>
</dbReference>
<gene>
    <name evidence="15" type="ORF">D3874_09560</name>
</gene>
<dbReference type="GO" id="GO:0005524">
    <property type="term" value="F:ATP binding"/>
    <property type="evidence" value="ECO:0007669"/>
    <property type="project" value="UniProtKB-KW"/>
</dbReference>
<keyword evidence="4" id="KW-0378">Hydrolase</keyword>
<keyword evidence="3" id="KW-0547">Nucleotide-binding</keyword>